<evidence type="ECO:0000313" key="2">
    <source>
        <dbReference type="Proteomes" id="UP001174936"/>
    </source>
</evidence>
<accession>A0AA39YRH5</accession>
<dbReference type="AlphaFoldDB" id="A0AA39YRH5"/>
<reference evidence="1" key="1">
    <citation type="submission" date="2023-06" db="EMBL/GenBank/DDBJ databases">
        <title>Genome-scale phylogeny and comparative genomics of the fungal order Sordariales.</title>
        <authorList>
            <consortium name="Lawrence Berkeley National Laboratory"/>
            <person name="Hensen N."/>
            <person name="Bonometti L."/>
            <person name="Westerberg I."/>
            <person name="Brannstrom I.O."/>
            <person name="Guillou S."/>
            <person name="Cros-Aarteil S."/>
            <person name="Calhoun S."/>
            <person name="Haridas S."/>
            <person name="Kuo A."/>
            <person name="Mondo S."/>
            <person name="Pangilinan J."/>
            <person name="Riley R."/>
            <person name="Labutti K."/>
            <person name="Andreopoulos B."/>
            <person name="Lipzen A."/>
            <person name="Chen C."/>
            <person name="Yanf M."/>
            <person name="Daum C."/>
            <person name="Ng V."/>
            <person name="Clum A."/>
            <person name="Steindorff A."/>
            <person name="Ohm R."/>
            <person name="Martin F."/>
            <person name="Silar P."/>
            <person name="Natvig D."/>
            <person name="Lalanne C."/>
            <person name="Gautier V."/>
            <person name="Ament-Velasquez S.L."/>
            <person name="Kruys A."/>
            <person name="Hutchinson M.I."/>
            <person name="Powell A.J."/>
            <person name="Barry K."/>
            <person name="Miller A.N."/>
            <person name="Grigoriev I.V."/>
            <person name="Debuchy R."/>
            <person name="Gladieux P."/>
            <person name="Thoren M.H."/>
            <person name="Johannesson H."/>
        </authorList>
    </citation>
    <scope>NUCLEOTIDE SEQUENCE</scope>
    <source>
        <strain evidence="1">SMH2532-1</strain>
    </source>
</reference>
<comment type="caution">
    <text evidence="1">The sequence shown here is derived from an EMBL/GenBank/DDBJ whole genome shotgun (WGS) entry which is preliminary data.</text>
</comment>
<gene>
    <name evidence="1" type="ORF">B0T16DRAFT_57522</name>
</gene>
<protein>
    <submittedName>
        <fullName evidence="1">Uncharacterized protein</fullName>
    </submittedName>
</protein>
<dbReference type="Proteomes" id="UP001174936">
    <property type="component" value="Unassembled WGS sequence"/>
</dbReference>
<sequence length="232" mass="25856">MTALGRKRLGIRGRHGSRDDWLGLLRNSRKHGPRHEAAKRVVLQTTIYHPIATLTRHASIPLEENAPIGKFRRPSIHHPFGRIYFTSPRDDMGVPDHRSEGRAAAHTVHVQFRGSAHEDAVQRRIAVVCIAPGPKPESPALRLRQAHSVQRMPVQSAFKPNRLYGLRTAVGHRDALAAMLQAGTTRILYNSSTPPSEPPKMSFWGASRTLEEAKGAICHFSHPVRLAEDVSR</sequence>
<organism evidence="1 2">
    <name type="scientific">Cercophora newfieldiana</name>
    <dbReference type="NCBI Taxonomy" id="92897"/>
    <lineage>
        <taxon>Eukaryota</taxon>
        <taxon>Fungi</taxon>
        <taxon>Dikarya</taxon>
        <taxon>Ascomycota</taxon>
        <taxon>Pezizomycotina</taxon>
        <taxon>Sordariomycetes</taxon>
        <taxon>Sordariomycetidae</taxon>
        <taxon>Sordariales</taxon>
        <taxon>Lasiosphaeriaceae</taxon>
        <taxon>Cercophora</taxon>
    </lineage>
</organism>
<dbReference type="EMBL" id="JAULSV010000001">
    <property type="protein sequence ID" value="KAK0657302.1"/>
    <property type="molecule type" value="Genomic_DNA"/>
</dbReference>
<evidence type="ECO:0000313" key="1">
    <source>
        <dbReference type="EMBL" id="KAK0657302.1"/>
    </source>
</evidence>
<proteinExistence type="predicted"/>
<name>A0AA39YRH5_9PEZI</name>
<keyword evidence="2" id="KW-1185">Reference proteome</keyword>